<dbReference type="AlphaFoldDB" id="A0A420Y6L1"/>
<organism evidence="2 3">
    <name type="scientific">Coniochaeta pulveracea</name>
    <dbReference type="NCBI Taxonomy" id="177199"/>
    <lineage>
        <taxon>Eukaryota</taxon>
        <taxon>Fungi</taxon>
        <taxon>Dikarya</taxon>
        <taxon>Ascomycota</taxon>
        <taxon>Pezizomycotina</taxon>
        <taxon>Sordariomycetes</taxon>
        <taxon>Sordariomycetidae</taxon>
        <taxon>Coniochaetales</taxon>
        <taxon>Coniochaetaceae</taxon>
        <taxon>Coniochaeta</taxon>
    </lineage>
</organism>
<feature type="compositionally biased region" description="Low complexity" evidence="1">
    <location>
        <begin position="279"/>
        <end position="289"/>
    </location>
</feature>
<feature type="compositionally biased region" description="Basic residues" evidence="1">
    <location>
        <begin position="264"/>
        <end position="278"/>
    </location>
</feature>
<dbReference type="OrthoDB" id="5421421at2759"/>
<feature type="region of interest" description="Disordered" evidence="1">
    <location>
        <begin position="208"/>
        <end position="310"/>
    </location>
</feature>
<evidence type="ECO:0000313" key="3">
    <source>
        <dbReference type="Proteomes" id="UP000275385"/>
    </source>
</evidence>
<reference evidence="2 3" key="1">
    <citation type="submission" date="2018-08" db="EMBL/GenBank/DDBJ databases">
        <title>Draft genome of the lignicolous fungus Coniochaeta pulveracea.</title>
        <authorList>
            <person name="Borstlap C.J."/>
            <person name="De Witt R.N."/>
            <person name="Botha A."/>
            <person name="Volschenk H."/>
        </authorList>
    </citation>
    <scope>NUCLEOTIDE SEQUENCE [LARGE SCALE GENOMIC DNA]</scope>
    <source>
        <strain evidence="2 3">CAB683</strain>
    </source>
</reference>
<feature type="compositionally biased region" description="Polar residues" evidence="1">
    <location>
        <begin position="208"/>
        <end position="224"/>
    </location>
</feature>
<proteinExistence type="predicted"/>
<sequence length="559" mass="62778">MTEARYHSAQPSTCSGVTPTTLAYHQDMTPFTSVSSFNFPATADATLLTPVSGAGSPPLPGHHQLKETMRTGYPPSSSTSQQPTPPNTSRGVAPFGFPSYDVATTSSSPMATQSHPSDYGSMSTPYLTQGTSHHGQQTPKDDVPPPNQYLGHYSVSGVETETSFPDPYGNFTHLDTGYLARGAPESIPPQLHQQHRIMTSTAAHQAPILSTNPNPIQYRGNPSMTARPGEYPHTQDIFIGHPGQGTYPQHPPHQQHQQRQPSASRRRGKKGSTPKRPRTTTTSQATSRTKNATNREDEEAEETDTEGITLSDKCEEDLRFIFETRRELINSGMKGKGMWEEICLRYEDRYQTHLDKPALQMRHARAVQKYGIWPDKEIERLKEAYRQVDQQFHKLILERLKELGGARCYNWTETLIETKLIDLGYEERDINEQTNTRKRKRAARRRKAIESRQSSQFGEPWPVSGLGLQHPFHTPSQATDDMEDYMPDYTSEQRDEYIENVLSRATPGQIISSPDEDAMDVTYEREGDRNINGTSARNQQSRGVARQAVEHLVLTGARM</sequence>
<gene>
    <name evidence="2" type="ORF">DL546_006556</name>
</gene>
<evidence type="ECO:0000256" key="1">
    <source>
        <dbReference type="SAM" id="MobiDB-lite"/>
    </source>
</evidence>
<feature type="region of interest" description="Disordered" evidence="1">
    <location>
        <begin position="432"/>
        <end position="481"/>
    </location>
</feature>
<dbReference type="EMBL" id="QVQW01000042">
    <property type="protein sequence ID" value="RKU43528.1"/>
    <property type="molecule type" value="Genomic_DNA"/>
</dbReference>
<feature type="compositionally biased region" description="Polar residues" evidence="1">
    <location>
        <begin position="102"/>
        <end position="138"/>
    </location>
</feature>
<keyword evidence="3" id="KW-1185">Reference proteome</keyword>
<comment type="caution">
    <text evidence="2">The sequence shown here is derived from an EMBL/GenBank/DDBJ whole genome shotgun (WGS) entry which is preliminary data.</text>
</comment>
<evidence type="ECO:0000313" key="2">
    <source>
        <dbReference type="EMBL" id="RKU43528.1"/>
    </source>
</evidence>
<feature type="compositionally biased region" description="Low complexity" evidence="1">
    <location>
        <begin position="240"/>
        <end position="263"/>
    </location>
</feature>
<dbReference type="STRING" id="177199.A0A420Y6L1"/>
<feature type="region of interest" description="Disordered" evidence="1">
    <location>
        <begin position="50"/>
        <end position="147"/>
    </location>
</feature>
<feature type="compositionally biased region" description="Basic residues" evidence="1">
    <location>
        <begin position="436"/>
        <end position="447"/>
    </location>
</feature>
<protein>
    <submittedName>
        <fullName evidence="2">Uncharacterized protein</fullName>
    </submittedName>
</protein>
<name>A0A420Y6L1_9PEZI</name>
<feature type="compositionally biased region" description="Acidic residues" evidence="1">
    <location>
        <begin position="296"/>
        <end position="305"/>
    </location>
</feature>
<dbReference type="Proteomes" id="UP000275385">
    <property type="component" value="Unassembled WGS sequence"/>
</dbReference>
<accession>A0A420Y6L1</accession>